<dbReference type="OrthoDB" id="5555214at2759"/>
<dbReference type="EMBL" id="JANBUM010000159">
    <property type="protein sequence ID" value="KAJ2782973.1"/>
    <property type="molecule type" value="Genomic_DNA"/>
</dbReference>
<keyword evidence="2" id="KW-1185">Reference proteome</keyword>
<gene>
    <name evidence="1" type="ORF">GGI15_002748</name>
</gene>
<evidence type="ECO:0000313" key="2">
    <source>
        <dbReference type="Proteomes" id="UP001140172"/>
    </source>
</evidence>
<organism evidence="1 2">
    <name type="scientific">Coemansia interrupta</name>
    <dbReference type="NCBI Taxonomy" id="1126814"/>
    <lineage>
        <taxon>Eukaryota</taxon>
        <taxon>Fungi</taxon>
        <taxon>Fungi incertae sedis</taxon>
        <taxon>Zoopagomycota</taxon>
        <taxon>Kickxellomycotina</taxon>
        <taxon>Kickxellomycetes</taxon>
        <taxon>Kickxellales</taxon>
        <taxon>Kickxellaceae</taxon>
        <taxon>Coemansia</taxon>
    </lineage>
</organism>
<accession>A0A9W8LKR5</accession>
<protein>
    <submittedName>
        <fullName evidence="1">Uncharacterized protein</fullName>
    </submittedName>
</protein>
<sequence length="329" mass="35784">MFDEISRGYLPGNYYSDRLVYKRRAPLLEASRYPNKIEVSSTRSYAIVVHKTGARLSDAFAWMATHPYIMVLHTEPGGTVAVEAYESPQQRAYAMVVLRAATAEDEHTARMMQPHGESRRSGACPAPVTGLLVRPAVNMQAVWLWLARNRGRLARLVDAPLPQPFTPAVAAAAHVRRGPSRESLDSVLPRYEPPPPSLHCSVEFADADEGVGLASPPDYGDVAADTPYGRSFAQTAASAGSRGFTRTFTRSMPALSEPPAEVAESAAPAVRIAEQTATARPSTNSTAPIVRSLQVHVRRSRLAARTAPEYSARRRPGGWLARLLSTVLD</sequence>
<dbReference type="AlphaFoldDB" id="A0A9W8LKR5"/>
<reference evidence="1" key="1">
    <citation type="submission" date="2022-07" db="EMBL/GenBank/DDBJ databases">
        <title>Phylogenomic reconstructions and comparative analyses of Kickxellomycotina fungi.</title>
        <authorList>
            <person name="Reynolds N.K."/>
            <person name="Stajich J.E."/>
            <person name="Barry K."/>
            <person name="Grigoriev I.V."/>
            <person name="Crous P."/>
            <person name="Smith M.E."/>
        </authorList>
    </citation>
    <scope>NUCLEOTIDE SEQUENCE</scope>
    <source>
        <strain evidence="1">BCRC 34489</strain>
    </source>
</reference>
<comment type="caution">
    <text evidence="1">The sequence shown here is derived from an EMBL/GenBank/DDBJ whole genome shotgun (WGS) entry which is preliminary data.</text>
</comment>
<name>A0A9W8LKR5_9FUNG</name>
<dbReference type="Proteomes" id="UP001140172">
    <property type="component" value="Unassembled WGS sequence"/>
</dbReference>
<proteinExistence type="predicted"/>
<evidence type="ECO:0000313" key="1">
    <source>
        <dbReference type="EMBL" id="KAJ2782973.1"/>
    </source>
</evidence>